<proteinExistence type="predicted"/>
<organism evidence="1 2">
    <name type="scientific">Streptomyces griseus subsp. griseus (strain JCM 4626 / CBS 651.72 / NBRC 13350 / KCC S-0626 / ISP 5235)</name>
    <dbReference type="NCBI Taxonomy" id="455632"/>
    <lineage>
        <taxon>Bacteria</taxon>
        <taxon>Bacillati</taxon>
        <taxon>Actinomycetota</taxon>
        <taxon>Actinomycetes</taxon>
        <taxon>Kitasatosporales</taxon>
        <taxon>Streptomycetaceae</taxon>
        <taxon>Streptomyces</taxon>
    </lineage>
</organism>
<gene>
    <name evidence="1" type="ordered locus">SGR_917</name>
</gene>
<dbReference type="AlphaFoldDB" id="B1VT42"/>
<sequence>MPVGIVLLSLQGESMKNLIGLGGVVAALLAAMMIAPAASAADRSDRNGSASIEVVHVKGVKVDKQASAETRRIIESDVRVAAAAANVCGSGYTISTGAARYGTHGTTYTWTNGASTGDSYYDKPICAVFFNDTGSARYMGIRLKDNYTATPDVQDFGTFSSYAGPVYQNRGYCGQAYSYMKAGSSVVVDNYLTVGSCN</sequence>
<reference evidence="2" key="1">
    <citation type="journal article" date="2008" name="J. Bacteriol.">
        <title>Genome sequence of the streptomycin-producing microorganism Streptomyces griseus IFO 13350.</title>
        <authorList>
            <person name="Ohnishi Y."/>
            <person name="Ishikawa J."/>
            <person name="Hara H."/>
            <person name="Suzuki H."/>
            <person name="Ikenoya M."/>
            <person name="Ikeda H."/>
            <person name="Yamashita A."/>
            <person name="Hattori M."/>
            <person name="Horinouchi S."/>
        </authorList>
    </citation>
    <scope>NUCLEOTIDE SEQUENCE [LARGE SCALE GENOMIC DNA]</scope>
    <source>
        <strain evidence="2">JCM 4626 / NBRC 13350</strain>
    </source>
</reference>
<dbReference type="KEGG" id="sgr:SGR_917"/>
<protein>
    <recommendedName>
        <fullName evidence="3">Spore-associated protein A</fullName>
    </recommendedName>
</protein>
<dbReference type="EMBL" id="AP009493">
    <property type="protein sequence ID" value="BAG17746.1"/>
    <property type="molecule type" value="Genomic_DNA"/>
</dbReference>
<accession>B1VT42</accession>
<evidence type="ECO:0008006" key="3">
    <source>
        <dbReference type="Google" id="ProtNLM"/>
    </source>
</evidence>
<name>B1VT42_STRGG</name>
<dbReference type="Proteomes" id="UP000001685">
    <property type="component" value="Chromosome"/>
</dbReference>
<dbReference type="eggNOG" id="ENOG5031WUY">
    <property type="taxonomic scope" value="Bacteria"/>
</dbReference>
<dbReference type="HOGENOM" id="CLU_130996_0_0_11"/>
<evidence type="ECO:0000313" key="1">
    <source>
        <dbReference type="EMBL" id="BAG17746.1"/>
    </source>
</evidence>
<evidence type="ECO:0000313" key="2">
    <source>
        <dbReference type="Proteomes" id="UP000001685"/>
    </source>
</evidence>